<dbReference type="Gene3D" id="3.60.21.10">
    <property type="match status" value="1"/>
</dbReference>
<evidence type="ECO:0000313" key="6">
    <source>
        <dbReference type="Proteomes" id="UP000824261"/>
    </source>
</evidence>
<gene>
    <name evidence="5" type="ORF">IAA69_08935</name>
</gene>
<evidence type="ECO:0000259" key="4">
    <source>
        <dbReference type="SMART" id="SM00854"/>
    </source>
</evidence>
<comment type="similarity">
    <text evidence="1">Belongs to the CapA family.</text>
</comment>
<dbReference type="Pfam" id="PF09587">
    <property type="entry name" value="PGA_cap"/>
    <property type="match status" value="1"/>
</dbReference>
<dbReference type="CDD" id="cd07381">
    <property type="entry name" value="MPP_CapA"/>
    <property type="match status" value="1"/>
</dbReference>
<evidence type="ECO:0000313" key="5">
    <source>
        <dbReference type="EMBL" id="HIR02366.1"/>
    </source>
</evidence>
<dbReference type="EMBL" id="DVGB01000109">
    <property type="protein sequence ID" value="HIR02366.1"/>
    <property type="molecule type" value="Genomic_DNA"/>
</dbReference>
<dbReference type="SMART" id="SM00854">
    <property type="entry name" value="PGA_cap"/>
    <property type="match status" value="1"/>
</dbReference>
<keyword evidence="3" id="KW-0812">Transmembrane</keyword>
<feature type="transmembrane region" description="Helical" evidence="3">
    <location>
        <begin position="46"/>
        <end position="68"/>
    </location>
</feature>
<dbReference type="InterPro" id="IPR052169">
    <property type="entry name" value="CW_Biosynth-Accessory"/>
</dbReference>
<protein>
    <submittedName>
        <fullName evidence="5">CapA family protein</fullName>
    </submittedName>
</protein>
<feature type="compositionally biased region" description="Basic and acidic residues" evidence="2">
    <location>
        <begin position="7"/>
        <end position="23"/>
    </location>
</feature>
<evidence type="ECO:0000256" key="1">
    <source>
        <dbReference type="ARBA" id="ARBA00005662"/>
    </source>
</evidence>
<keyword evidence="3" id="KW-1133">Transmembrane helix</keyword>
<comment type="caution">
    <text evidence="5">The sequence shown here is derived from an EMBL/GenBank/DDBJ whole genome shotgun (WGS) entry which is preliminary data.</text>
</comment>
<dbReference type="PANTHER" id="PTHR33393:SF13">
    <property type="entry name" value="PGA BIOSYNTHESIS PROTEIN CAPA"/>
    <property type="match status" value="1"/>
</dbReference>
<dbReference type="Proteomes" id="UP000824261">
    <property type="component" value="Unassembled WGS sequence"/>
</dbReference>
<evidence type="ECO:0000256" key="3">
    <source>
        <dbReference type="SAM" id="Phobius"/>
    </source>
</evidence>
<reference evidence="5" key="2">
    <citation type="journal article" date="2021" name="PeerJ">
        <title>Extensive microbial diversity within the chicken gut microbiome revealed by metagenomics and culture.</title>
        <authorList>
            <person name="Gilroy R."/>
            <person name="Ravi A."/>
            <person name="Getino M."/>
            <person name="Pursley I."/>
            <person name="Horton D.L."/>
            <person name="Alikhan N.F."/>
            <person name="Baker D."/>
            <person name="Gharbi K."/>
            <person name="Hall N."/>
            <person name="Watson M."/>
            <person name="Adriaenssens E.M."/>
            <person name="Foster-Nyarko E."/>
            <person name="Jarju S."/>
            <person name="Secka A."/>
            <person name="Antonio M."/>
            <person name="Oren A."/>
            <person name="Chaudhuri R.R."/>
            <person name="La Ragione R."/>
            <person name="Hildebrand F."/>
            <person name="Pallen M.J."/>
        </authorList>
    </citation>
    <scope>NUCLEOTIDE SEQUENCE</scope>
    <source>
        <strain evidence="5">ChiGjej1B1-2707</strain>
    </source>
</reference>
<dbReference type="InterPro" id="IPR029052">
    <property type="entry name" value="Metallo-depent_PP-like"/>
</dbReference>
<dbReference type="PANTHER" id="PTHR33393">
    <property type="entry name" value="POLYGLUTAMINE SYNTHESIS ACCESSORY PROTEIN RV0574C-RELATED"/>
    <property type="match status" value="1"/>
</dbReference>
<organism evidence="5 6">
    <name type="scientific">Candidatus Aveggerthella stercoripullorum</name>
    <dbReference type="NCBI Taxonomy" id="2840688"/>
    <lineage>
        <taxon>Bacteria</taxon>
        <taxon>Bacillati</taxon>
        <taxon>Actinomycetota</taxon>
        <taxon>Coriobacteriia</taxon>
        <taxon>Eggerthellales</taxon>
        <taxon>Eggerthellaceae</taxon>
        <taxon>Eggerthellaceae incertae sedis</taxon>
        <taxon>Candidatus Aveggerthella</taxon>
    </lineage>
</organism>
<accession>A0A9D1A3Q9</accession>
<proteinExistence type="inferred from homology"/>
<keyword evidence="3" id="KW-0472">Membrane</keyword>
<dbReference type="InterPro" id="IPR019079">
    <property type="entry name" value="Capsule_synth_CapA"/>
</dbReference>
<evidence type="ECO:0000256" key="2">
    <source>
        <dbReference type="SAM" id="MobiDB-lite"/>
    </source>
</evidence>
<sequence>MRASAAGERRAVPRASSSKERGGASRARSYREVYVGAAPRRQIPRVVFAGAAVLLLVVAVFAASRLFAGIGQNANSQADQAVVADPVTFTVTFAGDCTLGTDELFDPSTSFNTMYDAVGDPAYFFQNVKDLFSSDDLTIVNMEGTLTDSEERVDKTFAFKGPAEYVQILTEGNVEAAAVANNHSRDYGDQSFTDTVNTLEDAGIRHFGYDDIAYFDIKGVKVALVGTYELDEGAGIKDSMVANIQRARSEGAQVVLVYIHWGIEREYVPNETQMMLGHAAIDAGADLVVGSHPHVIQGYEKYQGRYIVYSLGNFCFGGNSNPDDKDCMVFQQTFTVTGDSVERNDAIKVIPCSVSSVTGYNNYQPTPAEGEEADRILAKIQESSDAIAAMAEQESAQGQDQQGQQSSES</sequence>
<dbReference type="AlphaFoldDB" id="A0A9D1A3Q9"/>
<name>A0A9D1A3Q9_9ACTN</name>
<reference evidence="5" key="1">
    <citation type="submission" date="2020-10" db="EMBL/GenBank/DDBJ databases">
        <authorList>
            <person name="Gilroy R."/>
        </authorList>
    </citation>
    <scope>NUCLEOTIDE SEQUENCE</scope>
    <source>
        <strain evidence="5">ChiGjej1B1-2707</strain>
    </source>
</reference>
<feature type="compositionally biased region" description="Low complexity" evidence="2">
    <location>
        <begin position="391"/>
        <end position="409"/>
    </location>
</feature>
<feature type="region of interest" description="Disordered" evidence="2">
    <location>
        <begin position="1"/>
        <end position="24"/>
    </location>
</feature>
<feature type="region of interest" description="Disordered" evidence="2">
    <location>
        <begin position="387"/>
        <end position="409"/>
    </location>
</feature>
<feature type="domain" description="Capsule synthesis protein CapA" evidence="4">
    <location>
        <begin position="90"/>
        <end position="318"/>
    </location>
</feature>
<dbReference type="SUPFAM" id="SSF56300">
    <property type="entry name" value="Metallo-dependent phosphatases"/>
    <property type="match status" value="1"/>
</dbReference>